<evidence type="ECO:0000259" key="1">
    <source>
        <dbReference type="Pfam" id="PF09836"/>
    </source>
</evidence>
<dbReference type="Proteomes" id="UP000280842">
    <property type="component" value="Unassembled WGS sequence"/>
</dbReference>
<organism evidence="2 3">
    <name type="scientific">Hydrogenothermus marinus</name>
    <dbReference type="NCBI Taxonomy" id="133270"/>
    <lineage>
        <taxon>Bacteria</taxon>
        <taxon>Pseudomonadati</taxon>
        <taxon>Aquificota</taxon>
        <taxon>Aquificia</taxon>
        <taxon>Aquificales</taxon>
        <taxon>Hydrogenothermaceae</taxon>
        <taxon>Hydrogenothermus</taxon>
    </lineage>
</organism>
<name>A0A3M0BTF1_9AQUI</name>
<comment type="caution">
    <text evidence="2">The sequence shown here is derived from an EMBL/GenBank/DDBJ whole genome shotgun (WGS) entry which is preliminary data.</text>
</comment>
<dbReference type="InterPro" id="IPR044922">
    <property type="entry name" value="DUF2063_N_sf"/>
</dbReference>
<evidence type="ECO:0000313" key="3">
    <source>
        <dbReference type="Proteomes" id="UP000280842"/>
    </source>
</evidence>
<dbReference type="OrthoDB" id="4146344at2"/>
<dbReference type="Pfam" id="PF09836">
    <property type="entry name" value="DUF2063"/>
    <property type="match status" value="1"/>
</dbReference>
<accession>A0A3M0BTF1</accession>
<feature type="domain" description="Putative DNA-binding" evidence="1">
    <location>
        <begin position="24"/>
        <end position="89"/>
    </location>
</feature>
<proteinExistence type="predicted"/>
<dbReference type="EMBL" id="REFO01000010">
    <property type="protein sequence ID" value="RMA97815.1"/>
    <property type="molecule type" value="Genomic_DNA"/>
</dbReference>
<reference evidence="2 3" key="1">
    <citation type="submission" date="2018-10" db="EMBL/GenBank/DDBJ databases">
        <title>Genomic Encyclopedia of Archaeal and Bacterial Type Strains, Phase II (KMG-II): from individual species to whole genera.</title>
        <authorList>
            <person name="Goeker M."/>
        </authorList>
    </citation>
    <scope>NUCLEOTIDE SEQUENCE [LARGE SCALE GENOMIC DNA]</scope>
    <source>
        <strain evidence="2 3">VM1</strain>
    </source>
</reference>
<dbReference type="AlphaFoldDB" id="A0A3M0BTF1"/>
<protein>
    <recommendedName>
        <fullName evidence="1">Putative DNA-binding domain-containing protein</fullName>
    </recommendedName>
</protein>
<dbReference type="InterPro" id="IPR018640">
    <property type="entry name" value="DUF2063"/>
</dbReference>
<gene>
    <name evidence="2" type="ORF">CLV39_0444</name>
</gene>
<sequence>MKKNSFEIIEKFYKSIIYGENLLNLPENRLSIYQSLVYNNIEDSCAKAFPLTKKILEDKWEKLISDFLKNHKFKSPYLWEVPKEFISFLKNKGIFEEKSFLYELMLYEWLEIEIFNEDIPSVNREFNWYEKYNFSKTSKLLNFKYPIHKISEIDIKKIEDLKADYFLIIFQNPDTYEIEYLEITPFLYQILDNINSEKLINQVKQVCKSFNINYEDILPKLENFFKMLIKNKILI</sequence>
<evidence type="ECO:0000313" key="2">
    <source>
        <dbReference type="EMBL" id="RMA97815.1"/>
    </source>
</evidence>
<dbReference type="RefSeq" id="WP_147435391.1">
    <property type="nucleotide sequence ID" value="NZ_REFO01000010.1"/>
</dbReference>
<keyword evidence="3" id="KW-1185">Reference proteome</keyword>
<dbReference type="Gene3D" id="1.10.150.690">
    <property type="entry name" value="DUF2063"/>
    <property type="match status" value="1"/>
</dbReference>